<accession>A0A5B8LX69</accession>
<keyword evidence="3" id="KW-0378">Hydrolase</keyword>
<evidence type="ECO:0000313" key="4">
    <source>
        <dbReference type="Proteomes" id="UP000315364"/>
    </source>
</evidence>
<dbReference type="GO" id="GO:0006508">
    <property type="term" value="P:proteolysis"/>
    <property type="evidence" value="ECO:0007669"/>
    <property type="project" value="UniProtKB-KW"/>
</dbReference>
<dbReference type="Pfam" id="PF02517">
    <property type="entry name" value="Rce1-like"/>
    <property type="match status" value="1"/>
</dbReference>
<evidence type="ECO:0000259" key="2">
    <source>
        <dbReference type="Pfam" id="PF02517"/>
    </source>
</evidence>
<reference evidence="3 4" key="1">
    <citation type="submission" date="2019-07" db="EMBL/GenBank/DDBJ databases">
        <title>Full genome sequence of Devosia sp. Gsoil 520.</title>
        <authorList>
            <person name="Im W.-T."/>
        </authorList>
    </citation>
    <scope>NUCLEOTIDE SEQUENCE [LARGE SCALE GENOMIC DNA]</scope>
    <source>
        <strain evidence="3 4">Gsoil 520</strain>
    </source>
</reference>
<dbReference type="RefSeq" id="WP_146290894.1">
    <property type="nucleotide sequence ID" value="NZ_CP042304.1"/>
</dbReference>
<keyword evidence="3" id="KW-0645">Protease</keyword>
<dbReference type="KEGG" id="dea:FPZ08_15820"/>
<dbReference type="GO" id="GO:0008237">
    <property type="term" value="F:metallopeptidase activity"/>
    <property type="evidence" value="ECO:0007669"/>
    <property type="project" value="UniProtKB-KW"/>
</dbReference>
<dbReference type="Proteomes" id="UP000315364">
    <property type="component" value="Chromosome"/>
</dbReference>
<feature type="transmembrane region" description="Helical" evidence="1">
    <location>
        <begin position="74"/>
        <end position="93"/>
    </location>
</feature>
<feature type="transmembrane region" description="Helical" evidence="1">
    <location>
        <begin position="99"/>
        <end position="117"/>
    </location>
</feature>
<sequence>MTRSQIALVLHALVLIAALAFIVPVLTEALGGPRGFLLSLLVYWLGFCLPVIFFHVRGRRSPQLFSEKLAWRDWFVPGLLLLQVGAVGLVAFVPNTALLTTHGAMLAGLVALINGPLEEAAWRGGFLTRFAERPRLGFVLSLVLFTAWHVPLALSHGITFDGGWLYLVGGAAALGLIWSWIAWRTGSIFWTALAHVLTNALTFWVLFDTNGFLAALSYQP</sequence>
<feature type="transmembrane region" description="Helical" evidence="1">
    <location>
        <begin position="188"/>
        <end position="207"/>
    </location>
</feature>
<proteinExistence type="predicted"/>
<keyword evidence="1" id="KW-0812">Transmembrane</keyword>
<dbReference type="GO" id="GO:0080120">
    <property type="term" value="P:CAAX-box protein maturation"/>
    <property type="evidence" value="ECO:0007669"/>
    <property type="project" value="UniProtKB-ARBA"/>
</dbReference>
<evidence type="ECO:0000256" key="1">
    <source>
        <dbReference type="SAM" id="Phobius"/>
    </source>
</evidence>
<gene>
    <name evidence="3" type="ORF">FPZ08_15820</name>
</gene>
<dbReference type="InterPro" id="IPR003675">
    <property type="entry name" value="Rce1/LyrA-like_dom"/>
</dbReference>
<feature type="domain" description="CAAX prenyl protease 2/Lysostaphin resistance protein A-like" evidence="2">
    <location>
        <begin position="105"/>
        <end position="201"/>
    </location>
</feature>
<feature type="transmembrane region" description="Helical" evidence="1">
    <location>
        <begin position="164"/>
        <end position="181"/>
    </location>
</feature>
<organism evidence="3 4">
    <name type="scientific">Devosia ginsengisoli</name>
    <dbReference type="NCBI Taxonomy" id="400770"/>
    <lineage>
        <taxon>Bacteria</taxon>
        <taxon>Pseudomonadati</taxon>
        <taxon>Pseudomonadota</taxon>
        <taxon>Alphaproteobacteria</taxon>
        <taxon>Hyphomicrobiales</taxon>
        <taxon>Devosiaceae</taxon>
        <taxon>Devosia</taxon>
    </lineage>
</organism>
<keyword evidence="1" id="KW-0472">Membrane</keyword>
<dbReference type="EMBL" id="CP042304">
    <property type="protein sequence ID" value="QDZ12082.1"/>
    <property type="molecule type" value="Genomic_DNA"/>
</dbReference>
<dbReference type="AlphaFoldDB" id="A0A5B8LX69"/>
<evidence type="ECO:0000313" key="3">
    <source>
        <dbReference type="EMBL" id="QDZ12082.1"/>
    </source>
</evidence>
<protein>
    <submittedName>
        <fullName evidence="3">CPBP family intramembrane metalloprotease</fullName>
    </submittedName>
</protein>
<feature type="transmembrane region" description="Helical" evidence="1">
    <location>
        <begin position="138"/>
        <end position="158"/>
    </location>
</feature>
<name>A0A5B8LX69_9HYPH</name>
<feature type="transmembrane region" description="Helical" evidence="1">
    <location>
        <begin position="36"/>
        <end position="54"/>
    </location>
</feature>
<dbReference type="OrthoDB" id="8754470at2"/>
<keyword evidence="1" id="KW-1133">Transmembrane helix</keyword>
<keyword evidence="4" id="KW-1185">Reference proteome</keyword>
<keyword evidence="3" id="KW-0482">Metalloprotease</keyword>
<dbReference type="GO" id="GO:0004175">
    <property type="term" value="F:endopeptidase activity"/>
    <property type="evidence" value="ECO:0007669"/>
    <property type="project" value="UniProtKB-ARBA"/>
</dbReference>